<dbReference type="GO" id="GO:0043565">
    <property type="term" value="F:sequence-specific DNA binding"/>
    <property type="evidence" value="ECO:0007669"/>
    <property type="project" value="TreeGrafter"/>
</dbReference>
<dbReference type="PANTHER" id="PTHR36966">
    <property type="entry name" value="REP-ASSOCIATED TYROSINE TRANSPOSASE"/>
    <property type="match status" value="1"/>
</dbReference>
<evidence type="ECO:0000259" key="1">
    <source>
        <dbReference type="SMART" id="SM01321"/>
    </source>
</evidence>
<dbReference type="Gene3D" id="3.30.70.1290">
    <property type="entry name" value="Transposase IS200-like"/>
    <property type="match status" value="1"/>
</dbReference>
<dbReference type="InterPro" id="IPR002686">
    <property type="entry name" value="Transposase_17"/>
</dbReference>
<name>A0A177LUX2_METMH</name>
<dbReference type="InterPro" id="IPR052715">
    <property type="entry name" value="RAYT_transposase"/>
</dbReference>
<protein>
    <submittedName>
        <fullName evidence="2">Transposase</fullName>
    </submittedName>
</protein>
<dbReference type="Proteomes" id="UP000078090">
    <property type="component" value="Unassembled WGS sequence"/>
</dbReference>
<dbReference type="GO" id="GO:0004803">
    <property type="term" value="F:transposase activity"/>
    <property type="evidence" value="ECO:0007669"/>
    <property type="project" value="InterPro"/>
</dbReference>
<proteinExistence type="predicted"/>
<dbReference type="SMART" id="SM01321">
    <property type="entry name" value="Y1_Tnp"/>
    <property type="match status" value="1"/>
</dbReference>
<dbReference type="GO" id="GO:0006313">
    <property type="term" value="P:DNA transposition"/>
    <property type="evidence" value="ECO:0007669"/>
    <property type="project" value="InterPro"/>
</dbReference>
<dbReference type="Pfam" id="PF01797">
    <property type="entry name" value="Y1_Tnp"/>
    <property type="match status" value="1"/>
</dbReference>
<accession>A0A177LUX2</accession>
<dbReference type="NCBIfam" id="NF047646">
    <property type="entry name" value="REP_Tyr_transpos"/>
    <property type="match status" value="1"/>
</dbReference>
<evidence type="ECO:0000313" key="3">
    <source>
        <dbReference type="Proteomes" id="UP000078090"/>
    </source>
</evidence>
<reference evidence="2 3" key="1">
    <citation type="submission" date="2016-03" db="EMBL/GenBank/DDBJ databases">
        <authorList>
            <person name="Ploux O."/>
        </authorList>
    </citation>
    <scope>NUCLEOTIDE SEQUENCE [LARGE SCALE GENOMIC DNA]</scope>
    <source>
        <strain evidence="2 3">R-45363</strain>
    </source>
</reference>
<gene>
    <name evidence="2" type="ORF">A1332_21600</name>
</gene>
<dbReference type="InterPro" id="IPR036515">
    <property type="entry name" value="Transposase_17_sf"/>
</dbReference>
<dbReference type="RefSeq" id="WP_064010541.1">
    <property type="nucleotide sequence ID" value="NZ_LUUG01000122.1"/>
</dbReference>
<dbReference type="EMBL" id="LUUG01000122">
    <property type="protein sequence ID" value="OAH97265.1"/>
    <property type="molecule type" value="Genomic_DNA"/>
</dbReference>
<evidence type="ECO:0000313" key="2">
    <source>
        <dbReference type="EMBL" id="OAH97265.1"/>
    </source>
</evidence>
<comment type="caution">
    <text evidence="2">The sequence shown here is derived from an EMBL/GenBank/DDBJ whole genome shotgun (WGS) entry which is preliminary data.</text>
</comment>
<feature type="domain" description="Transposase IS200-like" evidence="1">
    <location>
        <begin position="8"/>
        <end position="132"/>
    </location>
</feature>
<dbReference type="OrthoDB" id="9794403at2"/>
<dbReference type="PANTHER" id="PTHR36966:SF1">
    <property type="entry name" value="REP-ASSOCIATED TYROSINE TRANSPOSASE"/>
    <property type="match status" value="1"/>
</dbReference>
<dbReference type="SUPFAM" id="SSF143422">
    <property type="entry name" value="Transposase IS200-like"/>
    <property type="match status" value="1"/>
</dbReference>
<organism evidence="2 3">
    <name type="scientific">Methylomonas methanica</name>
    <dbReference type="NCBI Taxonomy" id="421"/>
    <lineage>
        <taxon>Bacteria</taxon>
        <taxon>Pseudomonadati</taxon>
        <taxon>Pseudomonadota</taxon>
        <taxon>Gammaproteobacteria</taxon>
        <taxon>Methylococcales</taxon>
        <taxon>Methylococcaceae</taxon>
        <taxon>Methylomonas</taxon>
    </lineage>
</organism>
<dbReference type="AlphaFoldDB" id="A0A177LUX2"/>
<sequence length="174" mass="20922">MDYRRVWRPGGTYFFTINLLQRKGNDLLVRHIQPLKDAIKTVKTNHPFNIHGWVVLPEHMHCLIELPENDIDYATRIRLIKIGFSKVIPKTELRSTVRIKRGERGIWQRRYWEHLIRDEADFKAHLDYIHYNPVKHGWVKQVKDWPYSTFPRWVERGIYPLDWAGAGGDLYEFE</sequence>